<dbReference type="GO" id="GO:0051087">
    <property type="term" value="F:protein-folding chaperone binding"/>
    <property type="evidence" value="ECO:0007669"/>
    <property type="project" value="TreeGrafter"/>
</dbReference>
<sequence length="489" mass="57007">MVHNREFDKQASSLFRGQDEWIRDVSSHDKSILTRSKSRQTSILLSNSDLFKPTVLSKSPHTFNDDEVDSPSVDPYKVLGLKRDATFDQIHKAYLRLSLLNHPHRFHSQLEKKEFKVIRLRENIIRWKFIVIAASYETLSDVYCRSNYDLSNKEQFQWNRQRSGSYTLWNDIKNGLKISDSFEEKLDHDGVQCCYYIRKPEDGDESMICSQRNDSYSERLDKLRRRPSMLRDTSENSDVGTCDSSRAETSNLFDGLLRKLYKARNHEPFTEAFALFERETKSALYREDAQTMHDDNFQRIAQNWLIANPASKKTSIQKHSIISHNSNLNDSRHSYDFNIQSVGKDRLEEEKKGYPQLPHLPQKILRKLCKESSPVLDNPKDVKVTKTIENESGNVVEITTRRKNIGSDVMVRTEKITIDRCTGQKRKTVEVKRQARIEDDGKNKGIFSSCLPDFFDREDDDNLTPQYNIITLESSESNDDVRDDRSSFF</sequence>
<dbReference type="InterPro" id="IPR001623">
    <property type="entry name" value="DnaJ_domain"/>
</dbReference>
<organism evidence="5 6">
    <name type="scientific">Chaetoceros tenuissimus</name>
    <dbReference type="NCBI Taxonomy" id="426638"/>
    <lineage>
        <taxon>Eukaryota</taxon>
        <taxon>Sar</taxon>
        <taxon>Stramenopiles</taxon>
        <taxon>Ochrophyta</taxon>
        <taxon>Bacillariophyta</taxon>
        <taxon>Coscinodiscophyceae</taxon>
        <taxon>Chaetocerotophycidae</taxon>
        <taxon>Chaetocerotales</taxon>
        <taxon>Chaetocerotaceae</taxon>
        <taxon>Chaetoceros</taxon>
    </lineage>
</organism>
<dbReference type="InterPro" id="IPR051727">
    <property type="entry name" value="DnaJ_C3_Co-chaperones"/>
</dbReference>
<accession>A0AAD3HEE0</accession>
<keyword evidence="3" id="KW-0256">Endoplasmic reticulum</keyword>
<gene>
    <name evidence="5" type="ORF">CTEN210_16747</name>
</gene>
<reference evidence="5 6" key="1">
    <citation type="journal article" date="2021" name="Sci. Rep.">
        <title>The genome of the diatom Chaetoceros tenuissimus carries an ancient integrated fragment of an extant virus.</title>
        <authorList>
            <person name="Hongo Y."/>
            <person name="Kimura K."/>
            <person name="Takaki Y."/>
            <person name="Yoshida Y."/>
            <person name="Baba S."/>
            <person name="Kobayashi G."/>
            <person name="Nagasaki K."/>
            <person name="Hano T."/>
            <person name="Tomaru Y."/>
        </authorList>
    </citation>
    <scope>NUCLEOTIDE SEQUENCE [LARGE SCALE GENOMIC DNA]</scope>
    <source>
        <strain evidence="5 6">NIES-3715</strain>
    </source>
</reference>
<evidence type="ECO:0000259" key="4">
    <source>
        <dbReference type="PROSITE" id="PS50076"/>
    </source>
</evidence>
<dbReference type="EMBL" id="BLLK01000069">
    <property type="protein sequence ID" value="GFH60271.1"/>
    <property type="molecule type" value="Genomic_DNA"/>
</dbReference>
<evidence type="ECO:0000256" key="3">
    <source>
        <dbReference type="ARBA" id="ARBA00022824"/>
    </source>
</evidence>
<dbReference type="GO" id="GO:0005783">
    <property type="term" value="C:endoplasmic reticulum"/>
    <property type="evidence" value="ECO:0007669"/>
    <property type="project" value="UniProtKB-SubCell"/>
</dbReference>
<keyword evidence="6" id="KW-1185">Reference proteome</keyword>
<comment type="subcellular location">
    <subcellularLocation>
        <location evidence="1">Endoplasmic reticulum</location>
    </subcellularLocation>
</comment>
<dbReference type="Proteomes" id="UP001054902">
    <property type="component" value="Unassembled WGS sequence"/>
</dbReference>
<protein>
    <recommendedName>
        <fullName evidence="4">J domain-containing protein</fullName>
    </recommendedName>
</protein>
<dbReference type="SMART" id="SM00271">
    <property type="entry name" value="DnaJ"/>
    <property type="match status" value="1"/>
</dbReference>
<evidence type="ECO:0000313" key="5">
    <source>
        <dbReference type="EMBL" id="GFH60271.1"/>
    </source>
</evidence>
<dbReference type="Pfam" id="PF00226">
    <property type="entry name" value="DnaJ"/>
    <property type="match status" value="1"/>
</dbReference>
<evidence type="ECO:0000313" key="6">
    <source>
        <dbReference type="Proteomes" id="UP001054902"/>
    </source>
</evidence>
<evidence type="ECO:0000256" key="2">
    <source>
        <dbReference type="ARBA" id="ARBA00022729"/>
    </source>
</evidence>
<dbReference type="CDD" id="cd06257">
    <property type="entry name" value="DnaJ"/>
    <property type="match status" value="1"/>
</dbReference>
<name>A0AAD3HEE0_9STRA</name>
<dbReference type="AlphaFoldDB" id="A0AAD3HEE0"/>
<dbReference type="PANTHER" id="PTHR44140">
    <property type="entry name" value="LD25575P"/>
    <property type="match status" value="1"/>
</dbReference>
<dbReference type="Gene3D" id="1.10.287.110">
    <property type="entry name" value="DnaJ domain"/>
    <property type="match status" value="1"/>
</dbReference>
<dbReference type="PROSITE" id="PS50076">
    <property type="entry name" value="DNAJ_2"/>
    <property type="match status" value="1"/>
</dbReference>
<dbReference type="PRINTS" id="PR00625">
    <property type="entry name" value="JDOMAIN"/>
</dbReference>
<dbReference type="InterPro" id="IPR036869">
    <property type="entry name" value="J_dom_sf"/>
</dbReference>
<comment type="caution">
    <text evidence="5">The sequence shown here is derived from an EMBL/GenBank/DDBJ whole genome shotgun (WGS) entry which is preliminary data.</text>
</comment>
<dbReference type="SUPFAM" id="SSF46565">
    <property type="entry name" value="Chaperone J-domain"/>
    <property type="match status" value="1"/>
</dbReference>
<dbReference type="PANTHER" id="PTHR44140:SF2">
    <property type="entry name" value="LD25575P"/>
    <property type="match status" value="1"/>
</dbReference>
<evidence type="ECO:0000256" key="1">
    <source>
        <dbReference type="ARBA" id="ARBA00004240"/>
    </source>
</evidence>
<proteinExistence type="predicted"/>
<dbReference type="GO" id="GO:0034975">
    <property type="term" value="P:protein folding in endoplasmic reticulum"/>
    <property type="evidence" value="ECO:0007669"/>
    <property type="project" value="TreeGrafter"/>
</dbReference>
<feature type="domain" description="J" evidence="4">
    <location>
        <begin position="74"/>
        <end position="152"/>
    </location>
</feature>
<dbReference type="GO" id="GO:0051787">
    <property type="term" value="F:misfolded protein binding"/>
    <property type="evidence" value="ECO:0007669"/>
    <property type="project" value="TreeGrafter"/>
</dbReference>
<keyword evidence="2" id="KW-0732">Signal</keyword>